<evidence type="ECO:0000256" key="3">
    <source>
        <dbReference type="ARBA" id="ARBA00022806"/>
    </source>
</evidence>
<keyword evidence="3 8" id="KW-0347">Helicase</keyword>
<dbReference type="PROSITE" id="PS51192">
    <property type="entry name" value="HELICASE_ATP_BIND_1"/>
    <property type="match status" value="2"/>
</dbReference>
<reference evidence="8" key="1">
    <citation type="submission" date="2016-10" db="EMBL/GenBank/DDBJ databases">
        <authorList>
            <person name="Benchimol M."/>
            <person name="Almeida L.G."/>
            <person name="Vasconcelos A.T."/>
            <person name="Perreira-Neves A."/>
            <person name="Rosa I.A."/>
            <person name="Tasca T."/>
            <person name="Bogo M.R."/>
            <person name="de Souza W."/>
        </authorList>
    </citation>
    <scope>NUCLEOTIDE SEQUENCE [LARGE SCALE GENOMIC DNA]</scope>
    <source>
        <strain evidence="8">K</strain>
    </source>
</reference>
<evidence type="ECO:0000256" key="4">
    <source>
        <dbReference type="ARBA" id="ARBA00022840"/>
    </source>
</evidence>
<dbReference type="SMART" id="SM00490">
    <property type="entry name" value="HELICc"/>
    <property type="match status" value="2"/>
</dbReference>
<dbReference type="SMART" id="SM00487">
    <property type="entry name" value="DEXDc"/>
    <property type="match status" value="2"/>
</dbReference>
<keyword evidence="2" id="KW-0378">Hydrolase</keyword>
<feature type="compositionally biased region" description="Basic residues" evidence="5">
    <location>
        <begin position="1953"/>
        <end position="1963"/>
    </location>
</feature>
<evidence type="ECO:0000259" key="6">
    <source>
        <dbReference type="PROSITE" id="PS51192"/>
    </source>
</evidence>
<dbReference type="Proteomes" id="UP000179807">
    <property type="component" value="Unassembled WGS sequence"/>
</dbReference>
<evidence type="ECO:0000256" key="1">
    <source>
        <dbReference type="ARBA" id="ARBA00022741"/>
    </source>
</evidence>
<dbReference type="GO" id="GO:0003676">
    <property type="term" value="F:nucleic acid binding"/>
    <property type="evidence" value="ECO:0007669"/>
    <property type="project" value="InterPro"/>
</dbReference>
<evidence type="ECO:0000256" key="5">
    <source>
        <dbReference type="SAM" id="MobiDB-lite"/>
    </source>
</evidence>
<evidence type="ECO:0000313" key="9">
    <source>
        <dbReference type="Proteomes" id="UP000179807"/>
    </source>
</evidence>
<keyword evidence="4" id="KW-0067">ATP-binding</keyword>
<dbReference type="PANTHER" id="PTHR47961:SF4">
    <property type="entry name" value="ACTIVATING SIGNAL COINTEGRATOR 1 COMPLEX SUBUNIT 3"/>
    <property type="match status" value="1"/>
</dbReference>
<dbReference type="PROSITE" id="PS51194">
    <property type="entry name" value="HELICASE_CTER"/>
    <property type="match status" value="2"/>
</dbReference>
<dbReference type="GO" id="GO:0005634">
    <property type="term" value="C:nucleus"/>
    <property type="evidence" value="ECO:0007669"/>
    <property type="project" value="TreeGrafter"/>
</dbReference>
<evidence type="ECO:0000256" key="2">
    <source>
        <dbReference type="ARBA" id="ARBA00022801"/>
    </source>
</evidence>
<dbReference type="Pfam" id="PF00270">
    <property type="entry name" value="DEAD"/>
    <property type="match status" value="2"/>
</dbReference>
<dbReference type="SUPFAM" id="SSF158702">
    <property type="entry name" value="Sec63 N-terminal domain-like"/>
    <property type="match status" value="2"/>
</dbReference>
<feature type="compositionally biased region" description="Polar residues" evidence="5">
    <location>
        <begin position="1923"/>
        <end position="1932"/>
    </location>
</feature>
<dbReference type="Gene3D" id="2.60.40.150">
    <property type="entry name" value="C2 domain"/>
    <property type="match status" value="2"/>
</dbReference>
<feature type="compositionally biased region" description="Low complexity" evidence="5">
    <location>
        <begin position="1872"/>
        <end position="1899"/>
    </location>
</feature>
<dbReference type="VEuPathDB" id="TrichDB:TRFO_09884"/>
<feature type="compositionally biased region" description="Basic and acidic residues" evidence="5">
    <location>
        <begin position="1941"/>
        <end position="1952"/>
    </location>
</feature>
<evidence type="ECO:0000313" key="8">
    <source>
        <dbReference type="EMBL" id="OHS96505.1"/>
    </source>
</evidence>
<dbReference type="InterPro" id="IPR004179">
    <property type="entry name" value="Sec63-dom"/>
</dbReference>
<feature type="compositionally biased region" description="Low complexity" evidence="5">
    <location>
        <begin position="1845"/>
        <end position="1860"/>
    </location>
</feature>
<keyword evidence="9" id="KW-1185">Reference proteome</keyword>
<dbReference type="FunFam" id="3.40.50.300:FF:003287">
    <property type="entry name" value="U5 small nuclear ribonucleoprotein 200 kDa helicase"/>
    <property type="match status" value="1"/>
</dbReference>
<dbReference type="Gene3D" id="3.40.50.300">
    <property type="entry name" value="P-loop containing nucleotide triphosphate hydrolases"/>
    <property type="match status" value="4"/>
</dbReference>
<protein>
    <submittedName>
        <fullName evidence="8">Helicase mug81</fullName>
    </submittedName>
</protein>
<dbReference type="InterPro" id="IPR014001">
    <property type="entry name" value="Helicase_ATP-bd"/>
</dbReference>
<keyword evidence="1" id="KW-0547">Nucleotide-binding</keyword>
<dbReference type="PIRSF" id="PIRSF039073">
    <property type="entry name" value="BRR2"/>
    <property type="match status" value="1"/>
</dbReference>
<dbReference type="GO" id="GO:0005524">
    <property type="term" value="F:ATP binding"/>
    <property type="evidence" value="ECO:0007669"/>
    <property type="project" value="UniProtKB-KW"/>
</dbReference>
<dbReference type="SUPFAM" id="SSF52540">
    <property type="entry name" value="P-loop containing nucleoside triphosphate hydrolases"/>
    <property type="match status" value="3"/>
</dbReference>
<name>A0A1J4JCU7_9EUKA</name>
<organism evidence="8 9">
    <name type="scientific">Tritrichomonas foetus</name>
    <dbReference type="NCBI Taxonomy" id="1144522"/>
    <lineage>
        <taxon>Eukaryota</taxon>
        <taxon>Metamonada</taxon>
        <taxon>Parabasalia</taxon>
        <taxon>Tritrichomonadida</taxon>
        <taxon>Tritrichomonadidae</taxon>
        <taxon>Tritrichomonas</taxon>
    </lineage>
</organism>
<feature type="domain" description="Helicase ATP-binding" evidence="6">
    <location>
        <begin position="1008"/>
        <end position="1177"/>
    </location>
</feature>
<dbReference type="InterPro" id="IPR057842">
    <property type="entry name" value="WH_MER3"/>
</dbReference>
<dbReference type="GO" id="GO:0004386">
    <property type="term" value="F:helicase activity"/>
    <property type="evidence" value="ECO:0007669"/>
    <property type="project" value="UniProtKB-KW"/>
</dbReference>
<feature type="domain" description="Helicase C-terminal" evidence="7">
    <location>
        <begin position="408"/>
        <end position="606"/>
    </location>
</feature>
<dbReference type="CDD" id="cd18795">
    <property type="entry name" value="SF2_C_Ski2"/>
    <property type="match status" value="2"/>
</dbReference>
<dbReference type="Pfam" id="PF23445">
    <property type="entry name" value="WHD_SNRNP200"/>
    <property type="match status" value="2"/>
</dbReference>
<dbReference type="SMART" id="SM00973">
    <property type="entry name" value="Sec63"/>
    <property type="match status" value="2"/>
</dbReference>
<feature type="domain" description="Helicase C-terminal" evidence="7">
    <location>
        <begin position="1210"/>
        <end position="1398"/>
    </location>
</feature>
<feature type="compositionally biased region" description="Basic and acidic residues" evidence="5">
    <location>
        <begin position="1964"/>
        <end position="1979"/>
    </location>
</feature>
<dbReference type="InterPro" id="IPR003593">
    <property type="entry name" value="AAA+_ATPase"/>
</dbReference>
<dbReference type="InterPro" id="IPR011545">
    <property type="entry name" value="DEAD/DEAH_box_helicase_dom"/>
</dbReference>
<dbReference type="SUPFAM" id="SSF81296">
    <property type="entry name" value="E set domains"/>
    <property type="match status" value="2"/>
</dbReference>
<dbReference type="SMART" id="SM00382">
    <property type="entry name" value="AAA"/>
    <property type="match status" value="2"/>
</dbReference>
<dbReference type="InterPro" id="IPR014756">
    <property type="entry name" value="Ig_E-set"/>
</dbReference>
<feature type="region of interest" description="Disordered" evidence="5">
    <location>
        <begin position="1782"/>
        <end position="2007"/>
    </location>
</feature>
<dbReference type="Gene3D" id="1.10.10.10">
    <property type="entry name" value="Winged helix-like DNA-binding domain superfamily/Winged helix DNA-binding domain"/>
    <property type="match status" value="2"/>
</dbReference>
<feature type="domain" description="Helicase ATP-binding" evidence="6">
    <location>
        <begin position="167"/>
        <end position="355"/>
    </location>
</feature>
<dbReference type="InterPro" id="IPR035892">
    <property type="entry name" value="C2_domain_sf"/>
</dbReference>
<sequence>MNTAPWGNSSIDSWLEDLISTCVDSETAHHLQPNIKKLLFSSQTNDSLQYPLFELLGDTSFDVIETLLNNRARMQEDSISEKFHEDMNSSEATPPPPPPTIKRTVPMARSSRFNHTETVNSSRYDVEAPKITRPQVKHIPITNLPKWARPCFPSCDSFNDIQSLVYEEAYNTNENMLVCAPTGAGKTNVALLAILQEIRKHIVEKPGLPSLVNHKDNFLIVYITPMKALATEIKEKFTTSLRHLKVNVKEYTGDTKIPAAELERSHLLVATPEKWDIATRRGGEDAIGARLKLLIIDEIHLLQDDRGPVLEALVARTLRQVEQQQSMIRIVGLSATLPNCQDVANFLRVPDPGLFIFGPEYRPVPLAMTLIGAKNTVNVPRGYKEVFDEIYTPNKDKDIIQIDVVAVELVQKIIDDGYQVLIFVHTRGETSRFANILTKYIELPISNDFYNIVNKKNMQPSLRECLIKGVGIHHAGLPRSDRLFVENSFRSNSFPVLVCTATLAWGVNLPAHTVIIKDTKVYNQEHGGYEDIGILDVHQMFGRAGRPQFDTSGHAILITTTRVLPKYTTTLVNAEPIESQFTMKVEDFLNAEISLGTVTCRQDALKWIRYTFMYQLRPDDNALVTRLDIAANELSNNLMIRTSIASESLQPTHLGQVASMHYIPFKAVRHFNDTLKGEMTEAELLDCIFSSGMFQSLIVRSAEIHELENFDYAIPLLTPYDEIPGKVNILFQAFVSRYNFRTPSLALDQSWIADNMQRVFDAIFELAIERGWCFIAIFALNLCKMVEHQMWWAPEKKDHPLRQVLKQPKYNPLFKKLDRLGLTVEDIKNTEYNKLKSILRNDQFALEVLHAAKRFPSINIGVRYQPMSDTIVSIIISVIFPFDWDRSIVHETEMFWVFIQEYDGSAMYHAQEITIDRRIAKEGLEMQVLVPLSASNTYLISMSSVRFLGVEDSQELVVKDADHTTFTPFVTEVPNLKLLNVKDVITNPNIQKLFPYNTFNAIQTQLFHQAYHTNDSLLICAPNSCGKTVIAELAIARMLESKDTLAKAVYIVPLKSIIYERVLDWRKKFGYQLAELSGEQAPDSKAIARSRIIITTPERWDSVSRGHTIRQFLKYVSLLILDEVHLLGTERGHVIEAVTDRMKSTGCSDIRIIGLSNCLSNPLDVAQFLGIPYRGVYNFPLKMRTVRLITWVRGFPGRHYGPRMAAMNKPLSDAIIERAHGKPTLVFVSSRRQTRLTAQDLISFASSAGKQFYYCTPQATAAASQVKDKDLSKFLHFGVGLHHGGLIPQDLAIIEKLFAEGNLNLLVATSTLAWGVKLPAHFIVIKGTEYFDSKTGQYAPYTVTEMQQMIGRAGRPGVDNEGLVMILCEESRRDFLKDFINSPFPIESSMPQHICDHVNAEVSCGRIRSRKSLLDWLEHTYFAVRLNLNPRYYGNGTLAQIAEDTVKELTYSKCIKYNNHDYENSYIPTAAGRIGSIFYVSYQTVRLFIDKMNDTQNIVDVLDLICQAKEFKEIPFRHNEDDIMNQMTPKHKKADHQNQQHSPSATKTFYLLQYYLSHRKMPVTDFEADLANILETIPRVVGCFVELCAAHGNLHAMLNGILVLQMLIQGMWWDEVPLKALLKEASLKDLKNRLDIRTLPQLLLMENMPNGFKPICNRILLYSTSSRTLNNDRKQFAVELNKINGEIGSTVVSPHYTNRDKQSLYIVIGNPETGEVFCHRRVKLEEEKINVVLESKKQINDECWIYLISDSYLGIDQMYSISGTVVTTQLYLRPKKLIHVEKKRRTSNLSSISSSSQISTSSNLPNNNSFDSSSTTSTTTTENESNKRNRNNRSKNRKTQKQDKQNGSQNQQRKNSNRNRNTPKQTTDSESKSTPPQQQQTSQQQANQKQTNQQQQTPNVEQRKSNGPLIEKPNKEKKASILISRSSSQNNDPPAPPPLKESQEMNQKERQKPRQPKIQRPKHQREEKQQQQKEHEKSQDQQPSHKQQQNKKSQRKNDKFHFSPNNE</sequence>
<dbReference type="InterPro" id="IPR027417">
    <property type="entry name" value="P-loop_NTPase"/>
</dbReference>
<dbReference type="InterPro" id="IPR036388">
    <property type="entry name" value="WH-like_DNA-bd_sf"/>
</dbReference>
<dbReference type="OrthoDB" id="5575at2759"/>
<dbReference type="InterPro" id="IPR050474">
    <property type="entry name" value="Hel308_SKI2-like"/>
</dbReference>
<gene>
    <name evidence="8" type="primary">mug81</name>
    <name evidence="8" type="ORF">TRFO_09884</name>
</gene>
<dbReference type="Pfam" id="PF02889">
    <property type="entry name" value="Sec63"/>
    <property type="match status" value="2"/>
</dbReference>
<dbReference type="EMBL" id="MLAK01001171">
    <property type="protein sequence ID" value="OHS96505.1"/>
    <property type="molecule type" value="Genomic_DNA"/>
</dbReference>
<dbReference type="Pfam" id="PF00271">
    <property type="entry name" value="Helicase_C"/>
    <property type="match status" value="2"/>
</dbReference>
<dbReference type="Gene3D" id="1.10.3380.10">
    <property type="entry name" value="Sec63 N-terminal domain-like domain"/>
    <property type="match status" value="2"/>
</dbReference>
<dbReference type="GeneID" id="94829825"/>
<feature type="compositionally biased region" description="Basic residues" evidence="5">
    <location>
        <begin position="1828"/>
        <end position="1839"/>
    </location>
</feature>
<accession>A0A1J4JCU7</accession>
<proteinExistence type="predicted"/>
<dbReference type="GO" id="GO:0016787">
    <property type="term" value="F:hydrolase activity"/>
    <property type="evidence" value="ECO:0007669"/>
    <property type="project" value="UniProtKB-KW"/>
</dbReference>
<feature type="compositionally biased region" description="Low complexity" evidence="5">
    <location>
        <begin position="1787"/>
        <end position="1823"/>
    </location>
</feature>
<dbReference type="PANTHER" id="PTHR47961">
    <property type="entry name" value="DNA POLYMERASE THETA, PUTATIVE (AFU_ORTHOLOGUE AFUA_1G05260)-RELATED"/>
    <property type="match status" value="1"/>
</dbReference>
<dbReference type="RefSeq" id="XP_068349642.1">
    <property type="nucleotide sequence ID" value="XM_068495121.1"/>
</dbReference>
<dbReference type="InterPro" id="IPR001650">
    <property type="entry name" value="Helicase_C-like"/>
</dbReference>
<evidence type="ECO:0000259" key="7">
    <source>
        <dbReference type="PROSITE" id="PS51194"/>
    </source>
</evidence>
<comment type="caution">
    <text evidence="8">The sequence shown here is derived from an EMBL/GenBank/DDBJ whole genome shotgun (WGS) entry which is preliminary data.</text>
</comment>
<dbReference type="SUPFAM" id="SSF46785">
    <property type="entry name" value="Winged helix' DNA-binding domain"/>
    <property type="match status" value="2"/>
</dbReference>
<dbReference type="InterPro" id="IPR036390">
    <property type="entry name" value="WH_DNA-bd_sf"/>
</dbReference>